<sequence length="114" mass="12794">MTDIPQNLIQAMVVPSKLHSIQFNSIQRYFIDPRGEIRIPVQPIQTYIMTQDKGGTGHRGFAAHSQALPLLDEKEATLGKQREKNHISHFILSRIQFEIAKKPQPSSTSSLSTG</sequence>
<dbReference type="EMBL" id="JAHRIP010041706">
    <property type="protein sequence ID" value="MEQ2297169.1"/>
    <property type="molecule type" value="Genomic_DNA"/>
</dbReference>
<keyword evidence="2" id="KW-1185">Reference proteome</keyword>
<dbReference type="Proteomes" id="UP001469553">
    <property type="component" value="Unassembled WGS sequence"/>
</dbReference>
<gene>
    <name evidence="1" type="ORF">AMECASPLE_032042</name>
</gene>
<name>A0ABV0YU46_9TELE</name>
<evidence type="ECO:0000313" key="1">
    <source>
        <dbReference type="EMBL" id="MEQ2297169.1"/>
    </source>
</evidence>
<proteinExistence type="predicted"/>
<organism evidence="1 2">
    <name type="scientific">Ameca splendens</name>
    <dbReference type="NCBI Taxonomy" id="208324"/>
    <lineage>
        <taxon>Eukaryota</taxon>
        <taxon>Metazoa</taxon>
        <taxon>Chordata</taxon>
        <taxon>Craniata</taxon>
        <taxon>Vertebrata</taxon>
        <taxon>Euteleostomi</taxon>
        <taxon>Actinopterygii</taxon>
        <taxon>Neopterygii</taxon>
        <taxon>Teleostei</taxon>
        <taxon>Neoteleostei</taxon>
        <taxon>Acanthomorphata</taxon>
        <taxon>Ovalentaria</taxon>
        <taxon>Atherinomorphae</taxon>
        <taxon>Cyprinodontiformes</taxon>
        <taxon>Goodeidae</taxon>
        <taxon>Ameca</taxon>
    </lineage>
</organism>
<comment type="caution">
    <text evidence="1">The sequence shown here is derived from an EMBL/GenBank/DDBJ whole genome shotgun (WGS) entry which is preliminary data.</text>
</comment>
<evidence type="ECO:0000313" key="2">
    <source>
        <dbReference type="Proteomes" id="UP001469553"/>
    </source>
</evidence>
<accession>A0ABV0YU46</accession>
<reference evidence="1 2" key="1">
    <citation type="submission" date="2021-06" db="EMBL/GenBank/DDBJ databases">
        <authorList>
            <person name="Palmer J.M."/>
        </authorList>
    </citation>
    <scope>NUCLEOTIDE SEQUENCE [LARGE SCALE GENOMIC DNA]</scope>
    <source>
        <strain evidence="1 2">AS_MEX2019</strain>
        <tissue evidence="1">Muscle</tissue>
    </source>
</reference>
<protein>
    <submittedName>
        <fullName evidence="1">Uncharacterized protein</fullName>
    </submittedName>
</protein>